<dbReference type="PANTHER" id="PTHR30349">
    <property type="entry name" value="PHAGE INTEGRASE-RELATED"/>
    <property type="match status" value="1"/>
</dbReference>
<reference evidence="7" key="2">
    <citation type="journal article" date="2019" name="Int. J. Syst. Evol. Microbiol.">
        <title>The Global Catalogue of Microorganisms (GCM) 10K type strain sequencing project: providing services to taxonomists for standard genome sequencing and annotation.</title>
        <authorList>
            <consortium name="The Broad Institute Genomics Platform"/>
            <consortium name="The Broad Institute Genome Sequencing Center for Infectious Disease"/>
            <person name="Wu L."/>
            <person name="Ma J."/>
        </authorList>
    </citation>
    <scope>NUCLEOTIDE SEQUENCE [LARGE SCALE GENOMIC DNA]</scope>
    <source>
        <strain evidence="7">JCM 30072</strain>
    </source>
</reference>
<dbReference type="PROSITE" id="PS51898">
    <property type="entry name" value="TYR_RECOMBINASE"/>
    <property type="match status" value="1"/>
</dbReference>
<evidence type="ECO:0000313" key="6">
    <source>
        <dbReference type="EMBL" id="MFC7059758.1"/>
    </source>
</evidence>
<evidence type="ECO:0000256" key="3">
    <source>
        <dbReference type="ARBA" id="ARBA00023172"/>
    </source>
</evidence>
<name>A0ABD5W2G7_9EURY</name>
<keyword evidence="3" id="KW-0233">DNA recombination</keyword>
<organism evidence="6 7">
    <name type="scientific">Halovenus salina</name>
    <dbReference type="NCBI Taxonomy" id="1510225"/>
    <lineage>
        <taxon>Archaea</taxon>
        <taxon>Methanobacteriati</taxon>
        <taxon>Methanobacteriota</taxon>
        <taxon>Stenosarchaea group</taxon>
        <taxon>Halobacteria</taxon>
        <taxon>Halobacteriales</taxon>
        <taxon>Haloarculaceae</taxon>
        <taxon>Halovenus</taxon>
    </lineage>
</organism>
<dbReference type="SUPFAM" id="SSF56349">
    <property type="entry name" value="DNA breaking-rejoining enzymes"/>
    <property type="match status" value="1"/>
</dbReference>
<dbReference type="Proteomes" id="UP001596445">
    <property type="component" value="Unassembled WGS sequence"/>
</dbReference>
<keyword evidence="1" id="KW-0229">DNA integration</keyword>
<accession>A0ABD5W2G7</accession>
<sequence length="371" mass="43941">MADRVAGAPVIIDKVRDALTEKQLIDWKDYKTDVLQWAARMGKEPKKAEGYSDSVVRQMSYQVSLFYRWLWEDKDKYTTTVTVEDINRFMSDVAMRDTSNSAKGTKQKCMKRLVKYQEHRRGREMDWEASYSFHEPHNKPRDFLTKDERKKIREAALEYGSVPSYHSVTPEERDNWKSYLAQRFGKSKRDVSPDDFDRANGWKLTSLFWTTLDAGLRPVEVRRARVHWVDVENNMLRIPHDESSKGSENWTVAISDRTASSLERWLEEREYYEKYDESDRIWLSREGTPYTSMSLGRHLRNLCEEAEIPIENRQMSWYAIRHSVGTYFTREEDLAAAQAQLRHKSPETTMKYDQAPVEDRRDAQIRWADYV</sequence>
<evidence type="ECO:0000256" key="2">
    <source>
        <dbReference type="ARBA" id="ARBA00023125"/>
    </source>
</evidence>
<keyword evidence="7" id="KW-1185">Reference proteome</keyword>
<gene>
    <name evidence="5" type="ORF">ACFQQG_00035</name>
    <name evidence="6" type="ORF">ACFQQG_18160</name>
</gene>
<evidence type="ECO:0000313" key="5">
    <source>
        <dbReference type="EMBL" id="MFC7056857.1"/>
    </source>
</evidence>
<dbReference type="InterPro" id="IPR050090">
    <property type="entry name" value="Tyrosine_recombinase_XerCD"/>
</dbReference>
<proteinExistence type="predicted"/>
<dbReference type="GO" id="GO:0006310">
    <property type="term" value="P:DNA recombination"/>
    <property type="evidence" value="ECO:0007669"/>
    <property type="project" value="UniProtKB-KW"/>
</dbReference>
<dbReference type="PANTHER" id="PTHR30349:SF41">
    <property type="entry name" value="INTEGRASE_RECOMBINASE PROTEIN MJ0367-RELATED"/>
    <property type="match status" value="1"/>
</dbReference>
<dbReference type="AlphaFoldDB" id="A0ABD5W2G7"/>
<protein>
    <submittedName>
        <fullName evidence="6">Tyrosine-type recombinase/integrase</fullName>
    </submittedName>
</protein>
<dbReference type="Gene3D" id="1.10.443.10">
    <property type="entry name" value="Intergrase catalytic core"/>
    <property type="match status" value="1"/>
</dbReference>
<reference evidence="6" key="1">
    <citation type="journal article" date="2014" name="Int. J. Syst. Evol. Microbiol.">
        <title>Complete genome sequence of Corynebacterium casei LMG S-19264T (=DSM 44701T), isolated from a smear-ripened cheese.</title>
        <authorList>
            <consortium name="US DOE Joint Genome Institute (JGI-PGF)"/>
            <person name="Walter F."/>
            <person name="Albersmeier A."/>
            <person name="Kalinowski J."/>
            <person name="Ruckert C."/>
        </authorList>
    </citation>
    <scope>NUCLEOTIDE SEQUENCE [LARGE SCALE GENOMIC DNA]</scope>
    <source>
        <strain evidence="6">CGMCC 1.12553</strain>
    </source>
</reference>
<keyword evidence="2" id="KW-0238">DNA-binding</keyword>
<dbReference type="InterPro" id="IPR011010">
    <property type="entry name" value="DNA_brk_join_enz"/>
</dbReference>
<feature type="domain" description="Tyr recombinase" evidence="4">
    <location>
        <begin position="139"/>
        <end position="366"/>
    </location>
</feature>
<dbReference type="CDD" id="cd00397">
    <property type="entry name" value="DNA_BRE_C"/>
    <property type="match status" value="1"/>
</dbReference>
<evidence type="ECO:0000256" key="1">
    <source>
        <dbReference type="ARBA" id="ARBA00022908"/>
    </source>
</evidence>
<dbReference type="GO" id="GO:0015074">
    <property type="term" value="P:DNA integration"/>
    <property type="evidence" value="ECO:0007669"/>
    <property type="project" value="UniProtKB-KW"/>
</dbReference>
<dbReference type="EMBL" id="JBHSZI010000001">
    <property type="protein sequence ID" value="MFC7056857.1"/>
    <property type="molecule type" value="Genomic_DNA"/>
</dbReference>
<evidence type="ECO:0000259" key="4">
    <source>
        <dbReference type="PROSITE" id="PS51898"/>
    </source>
</evidence>
<dbReference type="GO" id="GO:0003677">
    <property type="term" value="F:DNA binding"/>
    <property type="evidence" value="ECO:0007669"/>
    <property type="project" value="UniProtKB-KW"/>
</dbReference>
<dbReference type="EMBL" id="JBHSZI010000001">
    <property type="protein sequence ID" value="MFC7059758.1"/>
    <property type="molecule type" value="Genomic_DNA"/>
</dbReference>
<dbReference type="InterPro" id="IPR002104">
    <property type="entry name" value="Integrase_catalytic"/>
</dbReference>
<dbReference type="Pfam" id="PF00589">
    <property type="entry name" value="Phage_integrase"/>
    <property type="match status" value="1"/>
</dbReference>
<dbReference type="RefSeq" id="WP_382183542.1">
    <property type="nucleotide sequence ID" value="NZ_JBHSZI010000001.1"/>
</dbReference>
<comment type="caution">
    <text evidence="6">The sequence shown here is derived from an EMBL/GenBank/DDBJ whole genome shotgun (WGS) entry which is preliminary data.</text>
</comment>
<dbReference type="InterPro" id="IPR013762">
    <property type="entry name" value="Integrase-like_cat_sf"/>
</dbReference>
<reference evidence="6" key="3">
    <citation type="submission" date="2024-09" db="EMBL/GenBank/DDBJ databases">
        <authorList>
            <person name="Sun Q."/>
        </authorList>
    </citation>
    <scope>NUCLEOTIDE SEQUENCE</scope>
    <source>
        <strain evidence="6">CGMCC 1.12553</strain>
    </source>
</reference>
<evidence type="ECO:0000313" key="7">
    <source>
        <dbReference type="Proteomes" id="UP001596445"/>
    </source>
</evidence>